<name>A0A327VQ08_9BACT</name>
<accession>A0A327VQ08</accession>
<dbReference type="Proteomes" id="UP000249819">
    <property type="component" value="Unassembled WGS sequence"/>
</dbReference>
<organism evidence="3 4">
    <name type="scientific">Chitinophaga dinghuensis</name>
    <dbReference type="NCBI Taxonomy" id="1539050"/>
    <lineage>
        <taxon>Bacteria</taxon>
        <taxon>Pseudomonadati</taxon>
        <taxon>Bacteroidota</taxon>
        <taxon>Chitinophagia</taxon>
        <taxon>Chitinophagales</taxon>
        <taxon>Chitinophagaceae</taxon>
        <taxon>Chitinophaga</taxon>
    </lineage>
</organism>
<evidence type="ECO:0000259" key="1">
    <source>
        <dbReference type="Pfam" id="PF04738"/>
    </source>
</evidence>
<dbReference type="RefSeq" id="WP_170137847.1">
    <property type="nucleotide sequence ID" value="NZ_QLMA01000007.1"/>
</dbReference>
<gene>
    <name evidence="3" type="ORF">CLV59_107192</name>
</gene>
<evidence type="ECO:0000313" key="4">
    <source>
        <dbReference type="Proteomes" id="UP000249819"/>
    </source>
</evidence>
<dbReference type="AlphaFoldDB" id="A0A327VQ08"/>
<dbReference type="InterPro" id="IPR023809">
    <property type="entry name" value="Thiopep_bacteriocin_synth_dom"/>
</dbReference>
<feature type="domain" description="Thiopeptide-type bacteriocin biosynthesis" evidence="2">
    <location>
        <begin position="759"/>
        <end position="1027"/>
    </location>
</feature>
<feature type="domain" description="Lantibiotic dehydratase N-terminal" evidence="1">
    <location>
        <begin position="37"/>
        <end position="688"/>
    </location>
</feature>
<dbReference type="EMBL" id="QLMA01000007">
    <property type="protein sequence ID" value="RAJ77425.1"/>
    <property type="molecule type" value="Genomic_DNA"/>
</dbReference>
<protein>
    <submittedName>
        <fullName evidence="3">Thiopeptide-type bacteriocin biosynthesis protein</fullName>
    </submittedName>
</protein>
<keyword evidence="4" id="KW-1185">Reference proteome</keyword>
<sequence>MALTHTGLFLLRSPLYPLNSYTAVLEKTLPELAAAYPEFLYALHIASGELLKELDRYLAEPTAFQEKKLEKLRKAMYKYWVRACTRSTPYGLFAGCTTGSVTDQTSWTLDEEGSRQHVRLDMDYFTKITHYIQELPSVKQQLRYFPNNSIYKSGKKYRYAEYSIAHNRRKYLLTAVTESAFLEQILEQSTSGSTIEQLVTLIRSIDDTIDPNDAREFVGELIQSQILIAETEPRITETDNLRKLTERLLSIDDLHTLRETLMLLRNLFQQQDFNRNRLREIEDTCAASFPLEMPKDLLQVDLFRAGTCTISEQLMNHILTQVQELSALCMGYGKSPTSDLSGFIDRFRERYDAAEVPLNLVLDSETGIGYGAATGNVHTPFVEDIDTAGGGAAQTTVIWSAMQQLCLEKYEQFLRTGGSVEITAADLKSTGDPSQLIMAASCYMFGALYAASGEAADKGDYRFALQSVGGPSAANLIGRFCSGDSELSEKLKTILEEEAATIPDAIFAEVIHFPEARAANVLIRPVLRAYEIPYIGISGVPDSHQIPVSDLMVSIRNNEVILRSKRLNKRVIPRLSSAHNYSNNSLPIYKFLCDLQHQSQISHLSWEWGILANRPHLPRVTYKQLIVCREAWMILKKDVEQVQDTPVERAAFIRAYMQQHQLPEQVLLVEADNELLLDLRQPMVVDMLIDHIKKAGHARLKEFIHEGNTGMLKDTNGHVYTHEMLVPVTFTPSKVSPAAIVQTPAEVPLERNFAPGGEWLYLKIYCGNRIAEELLSGYFAETIPQWQEDGLFEQTFFLRFADPQPHIRIRFLNRKQPAANDFLLHEIEQALQPFITAGQVQKIVCDTYIREIERYGDTILASEDMFFQDSLAVLGIIGMLEGAEGEAYRWKLGLRGMDMLLNDFGFDLANKRKLLAVMRAGFIDEFGGASLLNKPLNDKYRKHQQEIMSFMNPDDDEQNDIAEAIACYTTRSIGNLSAVAQIRARWNGTEKYGSIIASHIHMFINRLFVGKQRKHELILYHFLEKYYISQLAMEAAAK</sequence>
<dbReference type="NCBIfam" id="TIGR03891">
    <property type="entry name" value="thiopep_ocin"/>
    <property type="match status" value="1"/>
</dbReference>
<reference evidence="3 4" key="1">
    <citation type="submission" date="2018-06" db="EMBL/GenBank/DDBJ databases">
        <title>Genomic Encyclopedia of Archaeal and Bacterial Type Strains, Phase II (KMG-II): from individual species to whole genera.</title>
        <authorList>
            <person name="Goeker M."/>
        </authorList>
    </citation>
    <scope>NUCLEOTIDE SEQUENCE [LARGE SCALE GENOMIC DNA]</scope>
    <source>
        <strain evidence="3 4">DSM 29821</strain>
    </source>
</reference>
<comment type="caution">
    <text evidence="3">The sequence shown here is derived from an EMBL/GenBank/DDBJ whole genome shotgun (WGS) entry which is preliminary data.</text>
</comment>
<dbReference type="Pfam" id="PF14028">
    <property type="entry name" value="Lant_dehydr_C"/>
    <property type="match status" value="1"/>
</dbReference>
<evidence type="ECO:0000313" key="3">
    <source>
        <dbReference type="EMBL" id="RAJ77425.1"/>
    </source>
</evidence>
<evidence type="ECO:0000259" key="2">
    <source>
        <dbReference type="Pfam" id="PF14028"/>
    </source>
</evidence>
<proteinExistence type="predicted"/>
<dbReference type="Pfam" id="PF04738">
    <property type="entry name" value="Lant_dehydr_N"/>
    <property type="match status" value="1"/>
</dbReference>
<dbReference type="InterPro" id="IPR006827">
    <property type="entry name" value="Lant_deHydtase_N"/>
</dbReference>